<protein>
    <submittedName>
        <fullName evidence="12">Energy transducer TonB</fullName>
    </submittedName>
</protein>
<keyword evidence="6" id="KW-0812">Transmembrane</keyword>
<accession>A0ABU9YTU0</accession>
<evidence type="ECO:0000256" key="7">
    <source>
        <dbReference type="ARBA" id="ARBA00022927"/>
    </source>
</evidence>
<proteinExistence type="inferred from homology"/>
<keyword evidence="5" id="KW-0997">Cell inner membrane</keyword>
<dbReference type="EMBL" id="JBDIVE010000001">
    <property type="protein sequence ID" value="MEN3067134.1"/>
    <property type="molecule type" value="Genomic_DNA"/>
</dbReference>
<evidence type="ECO:0000256" key="10">
    <source>
        <dbReference type="SAM" id="MobiDB-lite"/>
    </source>
</evidence>
<gene>
    <name evidence="12" type="ORF">ABDB84_01515</name>
</gene>
<dbReference type="Proteomes" id="UP001410394">
    <property type="component" value="Unassembled WGS sequence"/>
</dbReference>
<feature type="compositionally biased region" description="Polar residues" evidence="10">
    <location>
        <begin position="144"/>
        <end position="154"/>
    </location>
</feature>
<comment type="similarity">
    <text evidence="2">Belongs to the TonB family.</text>
</comment>
<comment type="subcellular location">
    <subcellularLocation>
        <location evidence="1">Cell inner membrane</location>
        <topology evidence="1">Single-pass membrane protein</topology>
        <orientation evidence="1">Periplasmic side</orientation>
    </subcellularLocation>
</comment>
<evidence type="ECO:0000256" key="9">
    <source>
        <dbReference type="ARBA" id="ARBA00023136"/>
    </source>
</evidence>
<evidence type="ECO:0000313" key="12">
    <source>
        <dbReference type="EMBL" id="MEN3067134.1"/>
    </source>
</evidence>
<evidence type="ECO:0000259" key="11">
    <source>
        <dbReference type="PROSITE" id="PS52015"/>
    </source>
</evidence>
<keyword evidence="9" id="KW-0472">Membrane</keyword>
<dbReference type="Pfam" id="PF03544">
    <property type="entry name" value="TonB_C"/>
    <property type="match status" value="1"/>
</dbReference>
<evidence type="ECO:0000256" key="2">
    <source>
        <dbReference type="ARBA" id="ARBA00006555"/>
    </source>
</evidence>
<organism evidence="12 13">
    <name type="scientific">Uliginosibacterium sediminicola</name>
    <dbReference type="NCBI Taxonomy" id="2024550"/>
    <lineage>
        <taxon>Bacteria</taxon>
        <taxon>Pseudomonadati</taxon>
        <taxon>Pseudomonadota</taxon>
        <taxon>Betaproteobacteria</taxon>
        <taxon>Rhodocyclales</taxon>
        <taxon>Zoogloeaceae</taxon>
        <taxon>Uliginosibacterium</taxon>
    </lineage>
</organism>
<dbReference type="InterPro" id="IPR006260">
    <property type="entry name" value="TonB/TolA_C"/>
</dbReference>
<sequence>MSPRPKPSPKPTRKPAVLALSIAAPAKSYAVALGAGLSVLAHAVLLASGFINVPAGGKQQDRGLQIVLVNAKHARSPRDAQAIAQANMDGGGNTDSKDLSSSPLPPEQREQLGDSLSDASRRVQELEARQQALLAQAKSAAAITPSSGKRSPQGAQAAAPRDGNALDDKSRVMSQQEAVVEQMLRQYAQRPRKTVIAPRTRESRFALYAESWRKTVQDMGTLKFPKDVNGKPIYGSVMLSVEINRYGKVLEVKVERSSGSRRLDEAAVRIVHMASPFKPFPPEVARDTDILALVRTFNFQQSFGDAVVDVKDALAR</sequence>
<dbReference type="RefSeq" id="WP_345917902.1">
    <property type="nucleotide sequence ID" value="NZ_JBDIVE010000001.1"/>
</dbReference>
<evidence type="ECO:0000256" key="3">
    <source>
        <dbReference type="ARBA" id="ARBA00022448"/>
    </source>
</evidence>
<evidence type="ECO:0000256" key="5">
    <source>
        <dbReference type="ARBA" id="ARBA00022519"/>
    </source>
</evidence>
<feature type="region of interest" description="Disordered" evidence="10">
    <location>
        <begin position="139"/>
        <end position="170"/>
    </location>
</feature>
<dbReference type="PANTHER" id="PTHR33446:SF11">
    <property type="entry name" value="TONB3"/>
    <property type="match status" value="1"/>
</dbReference>
<evidence type="ECO:0000313" key="13">
    <source>
        <dbReference type="Proteomes" id="UP001410394"/>
    </source>
</evidence>
<evidence type="ECO:0000256" key="8">
    <source>
        <dbReference type="ARBA" id="ARBA00022989"/>
    </source>
</evidence>
<keyword evidence="13" id="KW-1185">Reference proteome</keyword>
<dbReference type="InterPro" id="IPR037682">
    <property type="entry name" value="TonB_C"/>
</dbReference>
<comment type="caution">
    <text evidence="12">The sequence shown here is derived from an EMBL/GenBank/DDBJ whole genome shotgun (WGS) entry which is preliminary data.</text>
</comment>
<keyword evidence="3" id="KW-0813">Transport</keyword>
<reference evidence="12 13" key="1">
    <citation type="journal article" date="2018" name="Int. J. Syst. Evol. Microbiol.">
        <title>Uliginosibacterium sediminicola sp. nov., isolated from freshwater sediment.</title>
        <authorList>
            <person name="Hwang W.M."/>
            <person name="Kim S.M."/>
            <person name="Kang K."/>
            <person name="Ahn T.Y."/>
        </authorList>
    </citation>
    <scope>NUCLEOTIDE SEQUENCE [LARGE SCALE GENOMIC DNA]</scope>
    <source>
        <strain evidence="12 13">M1-21</strain>
    </source>
</reference>
<keyword evidence="7" id="KW-0653">Protein transport</keyword>
<evidence type="ECO:0000256" key="6">
    <source>
        <dbReference type="ARBA" id="ARBA00022692"/>
    </source>
</evidence>
<keyword evidence="4" id="KW-1003">Cell membrane</keyword>
<feature type="region of interest" description="Disordered" evidence="10">
    <location>
        <begin position="86"/>
        <end position="124"/>
    </location>
</feature>
<dbReference type="Gene3D" id="3.30.1150.10">
    <property type="match status" value="1"/>
</dbReference>
<name>A0ABU9YTU0_9RHOO</name>
<evidence type="ECO:0000256" key="1">
    <source>
        <dbReference type="ARBA" id="ARBA00004383"/>
    </source>
</evidence>
<dbReference type="InterPro" id="IPR051045">
    <property type="entry name" value="TonB-dependent_transducer"/>
</dbReference>
<dbReference type="SUPFAM" id="SSF74653">
    <property type="entry name" value="TolA/TonB C-terminal domain"/>
    <property type="match status" value="1"/>
</dbReference>
<dbReference type="PROSITE" id="PS52015">
    <property type="entry name" value="TONB_CTD"/>
    <property type="match status" value="1"/>
</dbReference>
<evidence type="ECO:0000256" key="4">
    <source>
        <dbReference type="ARBA" id="ARBA00022475"/>
    </source>
</evidence>
<dbReference type="NCBIfam" id="TIGR01352">
    <property type="entry name" value="tonB_Cterm"/>
    <property type="match status" value="1"/>
</dbReference>
<dbReference type="PANTHER" id="PTHR33446">
    <property type="entry name" value="PROTEIN TONB-RELATED"/>
    <property type="match status" value="1"/>
</dbReference>
<feature type="domain" description="TonB C-terminal" evidence="11">
    <location>
        <begin position="209"/>
        <end position="308"/>
    </location>
</feature>
<keyword evidence="8" id="KW-1133">Transmembrane helix</keyword>